<dbReference type="EMBL" id="CP101412">
    <property type="protein sequence ID" value="WBB30701.1"/>
    <property type="molecule type" value="Genomic_DNA"/>
</dbReference>
<organism evidence="2 6">
    <name type="scientific">Parvimonas micra</name>
    <dbReference type="NCBI Taxonomy" id="33033"/>
    <lineage>
        <taxon>Bacteria</taxon>
        <taxon>Bacillati</taxon>
        <taxon>Bacillota</taxon>
        <taxon>Tissierellia</taxon>
        <taxon>Tissierellales</taxon>
        <taxon>Peptoniphilaceae</taxon>
        <taxon>Parvimonas</taxon>
    </lineage>
</organism>
<accession>A0A0B4S006</accession>
<sequence length="231" mass="27372">MESKLVTLLRKVLIDKTFDLKTDKRLYSEFTVLKVKKKTVIIKENDKLDYLYLLVRGSANVVHFTPVGELIVFNHITNTSIFGLLEFMDNKHDFYKSVAFFKDTRLIRIPIERFEKEPESLELLKVYNHFLLDFAKHSIATFDLTKNYGRKKNLIEFFLSKCVDVEFPVKITLTKKVISDYLRINERTMYRYLNELIDRNCISRKTGKIIISKENYDNLVEYSKEKGVDNE</sequence>
<proteinExistence type="predicted"/>
<dbReference type="InterPro" id="IPR018490">
    <property type="entry name" value="cNMP-bd_dom_sf"/>
</dbReference>
<dbReference type="InterPro" id="IPR036388">
    <property type="entry name" value="WH-like_DNA-bd_sf"/>
</dbReference>
<dbReference type="STRING" id="33033.NW74_01200"/>
<feature type="domain" description="Cyclic nucleotide-binding" evidence="1">
    <location>
        <begin position="14"/>
        <end position="116"/>
    </location>
</feature>
<evidence type="ECO:0000313" key="2">
    <source>
        <dbReference type="EMBL" id="AIZ36075.1"/>
    </source>
</evidence>
<dbReference type="Pfam" id="PF00027">
    <property type="entry name" value="cNMP_binding"/>
    <property type="match status" value="1"/>
</dbReference>
<dbReference type="Proteomes" id="UP000031386">
    <property type="component" value="Chromosome"/>
</dbReference>
<evidence type="ECO:0000313" key="4">
    <source>
        <dbReference type="EMBL" id="MCZ7408024.1"/>
    </source>
</evidence>
<dbReference type="InterPro" id="IPR036390">
    <property type="entry name" value="WH_DNA-bd_sf"/>
</dbReference>
<evidence type="ECO:0000313" key="6">
    <source>
        <dbReference type="Proteomes" id="UP000031386"/>
    </source>
</evidence>
<dbReference type="EMBL" id="CP009761">
    <property type="protein sequence ID" value="AIZ36075.1"/>
    <property type="molecule type" value="Genomic_DNA"/>
</dbReference>
<reference evidence="2 6" key="1">
    <citation type="submission" date="2014-10" db="EMBL/GenBank/DDBJ databases">
        <title>Complete genome sequence of Parvimonas micra KCOM 1535 (= ChDC B708).</title>
        <authorList>
            <person name="Kook J.-K."/>
            <person name="Park S.-N."/>
            <person name="Lim Y.K."/>
            <person name="Roh H."/>
        </authorList>
    </citation>
    <scope>NUCLEOTIDE SEQUENCE [LARGE SCALE GENOMIC DNA]</scope>
    <source>
        <strain evidence="2">KCOM 1535</strain>
        <strain evidence="6">KCOM 1535 / ChDC B708</strain>
    </source>
</reference>
<dbReference type="SMART" id="SM00100">
    <property type="entry name" value="cNMP"/>
    <property type="match status" value="1"/>
</dbReference>
<reference evidence="4" key="3">
    <citation type="submission" date="2022-07" db="EMBL/GenBank/DDBJ databases">
        <title>Parvimonas micra travels from the subgingival sulcus of the human oral cavity to the colorectal adenocarcinoma.</title>
        <authorList>
            <person name="Conde-Perez K."/>
            <person name="Buetas E."/>
            <person name="Aja-Macaya P."/>
            <person name="Martin-De Arribas E."/>
            <person name="Iglesias-Corras I."/>
            <person name="Trigo-Tasende N."/>
            <person name="Nasser-Ali M."/>
            <person name="Estevez L.S."/>
            <person name="Rumbo-Feal S."/>
            <person name="Otero-Alen B."/>
            <person name="Noguera J.F."/>
            <person name="Concha A."/>
            <person name="Pardinas-Lopez S."/>
            <person name="Carda-Dieguez M."/>
            <person name="Gomez-Randulfe I."/>
            <person name="Martinez-Lago N."/>
            <person name="Ladra S."/>
            <person name="Aparicio L.A."/>
            <person name="Bou G."/>
            <person name="Mira A."/>
            <person name="Vallejo J.A."/>
            <person name="Poza M."/>
        </authorList>
    </citation>
    <scope>NUCLEOTIDE SEQUENCE</scope>
    <source>
        <strain evidence="5">PM102KC-G-1</strain>
        <strain evidence="4">PM79KC-AC-4</strain>
    </source>
</reference>
<dbReference type="InterPro" id="IPR000595">
    <property type="entry name" value="cNMP-bd_dom"/>
</dbReference>
<dbReference type="SUPFAM" id="SSF46785">
    <property type="entry name" value="Winged helix' DNA-binding domain"/>
    <property type="match status" value="1"/>
</dbReference>
<reference evidence="3" key="2">
    <citation type="submission" date="2020-04" db="EMBL/GenBank/DDBJ databases">
        <title>Deep metagenomics examines the oral microbiome during advanced dental caries in children, revealing novel taxa and co-occurrences with host molecules.</title>
        <authorList>
            <person name="Baker J.L."/>
            <person name="Morton J.T."/>
            <person name="Dinis M."/>
            <person name="Alvarez R."/>
            <person name="Tran N.C."/>
            <person name="Knight R."/>
            <person name="Edlund A."/>
        </authorList>
    </citation>
    <scope>NUCLEOTIDE SEQUENCE</scope>
    <source>
        <strain evidence="3">JCVI_23_bin.11</strain>
    </source>
</reference>
<dbReference type="OrthoDB" id="1695883at2"/>
<dbReference type="Proteomes" id="UP001210690">
    <property type="component" value="Chromosome"/>
</dbReference>
<evidence type="ECO:0000313" key="5">
    <source>
        <dbReference type="EMBL" id="WBB30701.1"/>
    </source>
</evidence>
<evidence type="ECO:0000313" key="3">
    <source>
        <dbReference type="EMBL" id="MBF1306837.1"/>
    </source>
</evidence>
<name>A0A0B4S006_9FIRM</name>
<dbReference type="RefSeq" id="WP_029950352.1">
    <property type="nucleotide sequence ID" value="NZ_BHYQ01000001.1"/>
</dbReference>
<gene>
    <name evidence="3" type="ORF">HXM94_03465</name>
    <name evidence="5" type="ORF">NM222_07055</name>
    <name evidence="4" type="ORF">NND69_06650</name>
    <name evidence="2" type="ORF">NW74_01200</name>
</gene>
<protein>
    <submittedName>
        <fullName evidence="3">Crp/Fnr family transcriptional regulator</fullName>
    </submittedName>
    <submittedName>
        <fullName evidence="4">Cyclic nucleotide-binding domain-containing protein</fullName>
    </submittedName>
    <submittedName>
        <fullName evidence="2">Cyclic nucleotide-binding protein</fullName>
    </submittedName>
</protein>
<dbReference type="PROSITE" id="PS50042">
    <property type="entry name" value="CNMP_BINDING_3"/>
    <property type="match status" value="1"/>
</dbReference>
<dbReference type="KEGG" id="pmic:NW74_01200"/>
<dbReference type="EMBL" id="JABZRE010000008">
    <property type="protein sequence ID" value="MBF1306837.1"/>
    <property type="molecule type" value="Genomic_DNA"/>
</dbReference>
<dbReference type="InterPro" id="IPR014710">
    <property type="entry name" value="RmlC-like_jellyroll"/>
</dbReference>
<dbReference type="Proteomes" id="UP000758611">
    <property type="component" value="Unassembled WGS sequence"/>
</dbReference>
<dbReference type="AlphaFoldDB" id="A0A0B4S006"/>
<dbReference type="Gene3D" id="2.60.120.10">
    <property type="entry name" value="Jelly Rolls"/>
    <property type="match status" value="1"/>
</dbReference>
<dbReference type="SUPFAM" id="SSF51206">
    <property type="entry name" value="cAMP-binding domain-like"/>
    <property type="match status" value="1"/>
</dbReference>
<keyword evidence="6" id="KW-1185">Reference proteome</keyword>
<dbReference type="Gene3D" id="1.10.10.10">
    <property type="entry name" value="Winged helix-like DNA-binding domain superfamily/Winged helix DNA-binding domain"/>
    <property type="match status" value="1"/>
</dbReference>
<dbReference type="Proteomes" id="UP001141458">
    <property type="component" value="Unassembled WGS sequence"/>
</dbReference>
<dbReference type="EMBL" id="JANDZV010000005">
    <property type="protein sequence ID" value="MCZ7408024.1"/>
    <property type="molecule type" value="Genomic_DNA"/>
</dbReference>
<evidence type="ECO:0000259" key="1">
    <source>
        <dbReference type="PROSITE" id="PS50042"/>
    </source>
</evidence>